<gene>
    <name evidence="3" type="ORF">BGZ99_004938</name>
</gene>
<feature type="transmembrane region" description="Helical" evidence="2">
    <location>
        <begin position="58"/>
        <end position="76"/>
    </location>
</feature>
<dbReference type="Proteomes" id="UP000738325">
    <property type="component" value="Unassembled WGS sequence"/>
</dbReference>
<evidence type="ECO:0000256" key="2">
    <source>
        <dbReference type="SAM" id="Phobius"/>
    </source>
</evidence>
<evidence type="ECO:0000313" key="3">
    <source>
        <dbReference type="EMBL" id="KAG0319783.1"/>
    </source>
</evidence>
<feature type="region of interest" description="Disordered" evidence="1">
    <location>
        <begin position="454"/>
        <end position="489"/>
    </location>
</feature>
<dbReference type="InterPro" id="IPR010297">
    <property type="entry name" value="DUF900_hydrolase"/>
</dbReference>
<evidence type="ECO:0000256" key="1">
    <source>
        <dbReference type="SAM" id="MobiDB-lite"/>
    </source>
</evidence>
<proteinExistence type="predicted"/>
<keyword evidence="2" id="KW-1133">Transmembrane helix</keyword>
<feature type="compositionally biased region" description="Low complexity" evidence="1">
    <location>
        <begin position="474"/>
        <end position="483"/>
    </location>
</feature>
<dbReference type="OrthoDB" id="10251508at2759"/>
<dbReference type="AlphaFoldDB" id="A0A9P6RII5"/>
<evidence type="ECO:0000313" key="4">
    <source>
        <dbReference type="Proteomes" id="UP000738325"/>
    </source>
</evidence>
<name>A0A9P6RII5_9FUNG</name>
<dbReference type="PANTHER" id="PTHR36513:SF1">
    <property type="entry name" value="TRANSMEMBRANE PROTEIN"/>
    <property type="match status" value="1"/>
</dbReference>
<feature type="compositionally biased region" description="Basic and acidic residues" evidence="1">
    <location>
        <begin position="508"/>
        <end position="528"/>
    </location>
</feature>
<sequence length="878" mass="98224">MPYDDMSTAMPPSLADPGSNAFTEPSIDTLIPTFRFMVHRKLRRKAHGQYRKHSTRRYIFSSIVIALFMTLIGIGSQKLELATSWPELALIVILLIIMIYIVVKVSILIRWCFYWLVLATLVLFAINRGSLFDQIKIGIGSSAQPENKLAMKAKIVLIVLGLVEGITLAGVVLMRVAYPRIVLRAKWLNCKRWWRIRPTPQPLSKSANYKTVMFSYVSWDPDDYRLERNSVSYVGEFDKFGRPHGLGEWTDHTYTGEALQGIWKDGLPDGPFKSQEYGTGNAFNNLRIGFCKNSTDKDTSTGFKAARDPNGLSYGAATVECSVSGKFFHHLPFVRIIGEGVLRSELEQQAKEDLEVPSVTMTYPLSFLSTFTESIQSRPSIRGSFHDASLKKSLPLSKSIVVRYTDRGIFIPGYIRSRHRGDPNEVVIRRMYPPSLAIEGQQPVVIDTNELGSEQLSSGSQGQGPTLLLPTIHASGSGTSSASDDSETGTVNRLSILDYPLGATPETAKSRQDRQDKQNRAQRSLDKERKKRLNQTGLIIDGWRQVLDVDGRTASAQAASRAGYEALVFVHGYNCPLTYGIARLGQLLSLGEFPPYIKPFVFSWPSSTTMGYFTAKAVGCSDDVAKDLRQFISDLREAGFRRVHMLVHSMGARIVLSALRKGYFDGVFAEREVVDLDSSVNSTEGSKTALRTRTTIRYRDSMPVNRGELPSWQGTSTGSLGGDDPSQPIQLATFTLLNPDTDLQTFLEDDYWMLSKYCAHMTLYADEHDGALFWSETLLRTKSLGRHPRTLVYGPTGEVLDVDVIDTTSLDVNIHSIRHNFFNLNRMLVDDLYDVVVLGRRAREREGRLSSRWTFSDAGTEDGEVYTFLCAPSYVVNK</sequence>
<dbReference type="InterPro" id="IPR029058">
    <property type="entry name" value="AB_hydrolase_fold"/>
</dbReference>
<feature type="transmembrane region" description="Helical" evidence="2">
    <location>
        <begin position="155"/>
        <end position="178"/>
    </location>
</feature>
<organism evidence="3 4">
    <name type="scientific">Dissophora globulifera</name>
    <dbReference type="NCBI Taxonomy" id="979702"/>
    <lineage>
        <taxon>Eukaryota</taxon>
        <taxon>Fungi</taxon>
        <taxon>Fungi incertae sedis</taxon>
        <taxon>Mucoromycota</taxon>
        <taxon>Mortierellomycotina</taxon>
        <taxon>Mortierellomycetes</taxon>
        <taxon>Mortierellales</taxon>
        <taxon>Mortierellaceae</taxon>
        <taxon>Dissophora</taxon>
    </lineage>
</organism>
<feature type="transmembrane region" description="Helical" evidence="2">
    <location>
        <begin position="82"/>
        <end position="103"/>
    </location>
</feature>
<accession>A0A9P6RII5</accession>
<feature type="region of interest" description="Disordered" evidence="1">
    <location>
        <begin position="1"/>
        <end position="21"/>
    </location>
</feature>
<feature type="compositionally biased region" description="Low complexity" evidence="1">
    <location>
        <begin position="454"/>
        <end position="464"/>
    </location>
</feature>
<dbReference type="SUPFAM" id="SSF53474">
    <property type="entry name" value="alpha/beta-Hydrolases"/>
    <property type="match status" value="1"/>
</dbReference>
<dbReference type="EMBL" id="JAAAIP010000310">
    <property type="protein sequence ID" value="KAG0319783.1"/>
    <property type="molecule type" value="Genomic_DNA"/>
</dbReference>
<keyword evidence="2" id="KW-0472">Membrane</keyword>
<keyword evidence="2" id="KW-0812">Transmembrane</keyword>
<dbReference type="PANTHER" id="PTHR36513">
    <property type="entry name" value="ABC TRANSMEMBRANE TYPE-1 DOMAIN-CONTAINING PROTEIN"/>
    <property type="match status" value="1"/>
</dbReference>
<protein>
    <submittedName>
        <fullName evidence="3">Uncharacterized protein</fullName>
    </submittedName>
</protein>
<feature type="transmembrane region" description="Helical" evidence="2">
    <location>
        <begin position="108"/>
        <end position="126"/>
    </location>
</feature>
<feature type="region of interest" description="Disordered" evidence="1">
    <location>
        <begin position="504"/>
        <end position="529"/>
    </location>
</feature>
<comment type="caution">
    <text evidence="3">The sequence shown here is derived from an EMBL/GenBank/DDBJ whole genome shotgun (WGS) entry which is preliminary data.</text>
</comment>
<dbReference type="Pfam" id="PF05990">
    <property type="entry name" value="DUF900"/>
    <property type="match status" value="1"/>
</dbReference>
<dbReference type="Gene3D" id="3.40.50.1820">
    <property type="entry name" value="alpha/beta hydrolase"/>
    <property type="match status" value="1"/>
</dbReference>
<keyword evidence="4" id="KW-1185">Reference proteome</keyword>
<reference evidence="3" key="1">
    <citation type="journal article" date="2020" name="Fungal Divers.">
        <title>Resolving the Mortierellaceae phylogeny through synthesis of multi-gene phylogenetics and phylogenomics.</title>
        <authorList>
            <person name="Vandepol N."/>
            <person name="Liber J."/>
            <person name="Desiro A."/>
            <person name="Na H."/>
            <person name="Kennedy M."/>
            <person name="Barry K."/>
            <person name="Grigoriev I.V."/>
            <person name="Miller A.N."/>
            <person name="O'Donnell K."/>
            <person name="Stajich J.E."/>
            <person name="Bonito G."/>
        </authorList>
    </citation>
    <scope>NUCLEOTIDE SEQUENCE</scope>
    <source>
        <strain evidence="3">REB-010B</strain>
    </source>
</reference>